<dbReference type="Pfam" id="PF08220">
    <property type="entry name" value="HTH_DeoR"/>
    <property type="match status" value="1"/>
</dbReference>
<evidence type="ECO:0000313" key="6">
    <source>
        <dbReference type="EMBL" id="MXY92206.1"/>
    </source>
</evidence>
<keyword evidence="4" id="KW-0067">ATP-binding</keyword>
<evidence type="ECO:0000256" key="4">
    <source>
        <dbReference type="PIRSR" id="PIRSR640198-2"/>
    </source>
</evidence>
<evidence type="ECO:0000256" key="3">
    <source>
        <dbReference type="PIRSR" id="PIRSR640198-1"/>
    </source>
</evidence>
<gene>
    <name evidence="6" type="ORF">F4Y42_02025</name>
</gene>
<dbReference type="AlphaFoldDB" id="A0A6B0YMF2"/>
<dbReference type="GO" id="GO:0005524">
    <property type="term" value="F:ATP binding"/>
    <property type="evidence" value="ECO:0007669"/>
    <property type="project" value="UniProtKB-KW"/>
</dbReference>
<feature type="active site" evidence="3">
    <location>
        <position position="96"/>
    </location>
</feature>
<feature type="binding site" evidence="4">
    <location>
        <begin position="100"/>
        <end position="107"/>
    </location>
    <ligand>
        <name>ATP</name>
        <dbReference type="ChEBI" id="CHEBI:30616"/>
    </ligand>
</feature>
<protein>
    <submittedName>
        <fullName evidence="6">Fic family protein</fullName>
    </submittedName>
</protein>
<keyword evidence="1" id="KW-0805">Transcription regulation</keyword>
<dbReference type="Gene3D" id="1.10.3290.10">
    <property type="entry name" value="Fido-like domain"/>
    <property type="match status" value="1"/>
</dbReference>
<proteinExistence type="predicted"/>
<dbReference type="PROSITE" id="PS51459">
    <property type="entry name" value="FIDO"/>
    <property type="match status" value="1"/>
</dbReference>
<sequence length="284" mass="32113">MISGELIELTVDRIKELNALVLHDLPLTESVSPGLIRDYDVGVGRYRGAPHEDCEYLLTKLCTWLNVEGLLPNEELKIASGVLKAIVAHLYLAWIHPFGDGNGRTARLVEFQLLLLSGVPTAAAHLLSNHYNLTRTEYYRQLDLASKSGGDVIPFIQYALQGLGDGLDEQLQTIRAQQFHVFWMNHVHSSFRQKVTPADLRRRQLVVDLSEETEPVPIVQLRYVSPKIAEAYAGKTDRTIRRDLNALERMNLIRRSFEGVEIKRELMSAFLSPVIAREQTKDSS</sequence>
<evidence type="ECO:0000256" key="2">
    <source>
        <dbReference type="ARBA" id="ARBA00023163"/>
    </source>
</evidence>
<feature type="domain" description="Fido" evidence="5">
    <location>
        <begin position="9"/>
        <end position="161"/>
    </location>
</feature>
<dbReference type="EMBL" id="VXRG01000023">
    <property type="protein sequence ID" value="MXY92206.1"/>
    <property type="molecule type" value="Genomic_DNA"/>
</dbReference>
<dbReference type="GO" id="GO:0003700">
    <property type="term" value="F:DNA-binding transcription factor activity"/>
    <property type="evidence" value="ECO:0007669"/>
    <property type="project" value="InterPro"/>
</dbReference>
<comment type="caution">
    <text evidence="6">The sequence shown here is derived from an EMBL/GenBank/DDBJ whole genome shotgun (WGS) entry which is preliminary data.</text>
</comment>
<evidence type="ECO:0000256" key="1">
    <source>
        <dbReference type="ARBA" id="ARBA00023015"/>
    </source>
</evidence>
<dbReference type="Pfam" id="PF02661">
    <property type="entry name" value="Fic"/>
    <property type="match status" value="1"/>
</dbReference>
<dbReference type="InterPro" id="IPR003812">
    <property type="entry name" value="Fido"/>
</dbReference>
<dbReference type="InterPro" id="IPR036597">
    <property type="entry name" value="Fido-like_dom_sf"/>
</dbReference>
<dbReference type="SUPFAM" id="SSF140931">
    <property type="entry name" value="Fic-like"/>
    <property type="match status" value="1"/>
</dbReference>
<organism evidence="6">
    <name type="scientific">Caldilineaceae bacterium SB0664_bin_27</name>
    <dbReference type="NCBI Taxonomy" id="2605260"/>
    <lineage>
        <taxon>Bacteria</taxon>
        <taxon>Bacillati</taxon>
        <taxon>Chloroflexota</taxon>
        <taxon>Caldilineae</taxon>
        <taxon>Caldilineales</taxon>
        <taxon>Caldilineaceae</taxon>
    </lineage>
</organism>
<keyword evidence="2" id="KW-0804">Transcription</keyword>
<dbReference type="PANTHER" id="PTHR13504">
    <property type="entry name" value="FIDO DOMAIN-CONTAINING PROTEIN DDB_G0283145"/>
    <property type="match status" value="1"/>
</dbReference>
<reference evidence="6" key="1">
    <citation type="submission" date="2019-09" db="EMBL/GenBank/DDBJ databases">
        <title>Characterisation of the sponge microbiome using genome-centric metagenomics.</title>
        <authorList>
            <person name="Engelberts J.P."/>
            <person name="Robbins S.J."/>
            <person name="De Goeij J.M."/>
            <person name="Aranda M."/>
            <person name="Bell S.C."/>
            <person name="Webster N.S."/>
        </authorList>
    </citation>
    <scope>NUCLEOTIDE SEQUENCE</scope>
    <source>
        <strain evidence="6">SB0664_bin_27</strain>
    </source>
</reference>
<dbReference type="InterPro" id="IPR001034">
    <property type="entry name" value="DeoR_HTH"/>
</dbReference>
<name>A0A6B0YMF2_9CHLR</name>
<dbReference type="InterPro" id="IPR040198">
    <property type="entry name" value="Fido_containing"/>
</dbReference>
<dbReference type="PANTHER" id="PTHR13504:SF38">
    <property type="entry name" value="FIDO DOMAIN-CONTAINING PROTEIN"/>
    <property type="match status" value="1"/>
</dbReference>
<keyword evidence="4" id="KW-0547">Nucleotide-binding</keyword>
<accession>A0A6B0YMF2</accession>
<evidence type="ECO:0000259" key="5">
    <source>
        <dbReference type="PROSITE" id="PS51459"/>
    </source>
</evidence>
<feature type="binding site" evidence="4">
    <location>
        <begin position="138"/>
        <end position="139"/>
    </location>
    <ligand>
        <name>ATP</name>
        <dbReference type="ChEBI" id="CHEBI:30616"/>
    </ligand>
</feature>